<dbReference type="OrthoDB" id="46081at2157"/>
<dbReference type="Proteomes" id="UP000248410">
    <property type="component" value="Chromosome"/>
</dbReference>
<comment type="cofactor">
    <cofactor evidence="1">
        <name>[4Fe-4S] cluster</name>
        <dbReference type="ChEBI" id="CHEBI:49883"/>
    </cofactor>
    <text evidence="1">Binds 1 [4Fe-4S] cluster.</text>
</comment>
<dbReference type="KEGG" id="asul:DFR86_08680"/>
<evidence type="ECO:0000313" key="3">
    <source>
        <dbReference type="Proteomes" id="UP000248410"/>
    </source>
</evidence>
<feature type="binding site" evidence="1">
    <location>
        <position position="295"/>
    </location>
    <ligand>
        <name>[4Fe-4S] cluster</name>
        <dbReference type="ChEBI" id="CHEBI:49883"/>
    </ligand>
</feature>
<gene>
    <name evidence="1" type="primary">priL</name>
    <name evidence="2" type="ORF">DFR86_08680</name>
</gene>
<dbReference type="GO" id="GO:0051539">
    <property type="term" value="F:4 iron, 4 sulfur cluster binding"/>
    <property type="evidence" value="ECO:0007669"/>
    <property type="project" value="UniProtKB-UniRule"/>
</dbReference>
<dbReference type="RefSeq" id="WP_110380505.1">
    <property type="nucleotide sequence ID" value="NZ_CP029288.2"/>
</dbReference>
<organism evidence="2 3">
    <name type="scientific">Acidianus sulfidivorans JP7</name>
    <dbReference type="NCBI Taxonomy" id="619593"/>
    <lineage>
        <taxon>Archaea</taxon>
        <taxon>Thermoproteota</taxon>
        <taxon>Thermoprotei</taxon>
        <taxon>Sulfolobales</taxon>
        <taxon>Sulfolobaceae</taxon>
        <taxon>Acidianus</taxon>
    </lineage>
</organism>
<dbReference type="GO" id="GO:1990077">
    <property type="term" value="C:primosome complex"/>
    <property type="evidence" value="ECO:0007669"/>
    <property type="project" value="UniProtKB-KW"/>
</dbReference>
<keyword evidence="1" id="KW-0004">4Fe-4S</keyword>
<dbReference type="CDD" id="cd06560">
    <property type="entry name" value="PriL"/>
    <property type="match status" value="1"/>
</dbReference>
<dbReference type="InterPro" id="IPR023642">
    <property type="entry name" value="DNA_primase_lsu_PriL"/>
</dbReference>
<comment type="similarity">
    <text evidence="1">Belongs to the eukaryotic-type primase large subunit family.</text>
</comment>
<comment type="function">
    <text evidence="1">Regulatory subunit of DNA primase, an RNA polymerase that catalyzes the synthesis of short RNA molecules used as primers for DNA polymerase during DNA replication. Stabilizes and modulates the activity of the small subunit, increasing the rate of DNA synthesis, and conferring RNA synthesis capability. The DNA polymerase activity may enable DNA primase to also catalyze primer extension after primer synthesis. May also play a role in DNA repair.</text>
</comment>
<keyword evidence="1" id="KW-0235">DNA replication</keyword>
<protein>
    <recommendedName>
        <fullName evidence="1">DNA primase large subunit PriL</fullName>
    </recommendedName>
</protein>
<evidence type="ECO:0000256" key="1">
    <source>
        <dbReference type="HAMAP-Rule" id="MF_00701"/>
    </source>
</evidence>
<evidence type="ECO:0000313" key="2">
    <source>
        <dbReference type="EMBL" id="AWR97615.1"/>
    </source>
</evidence>
<accession>A0A2U9INN2</accession>
<dbReference type="SUPFAM" id="SSF140914">
    <property type="entry name" value="PriB N-terminal domain-like"/>
    <property type="match status" value="1"/>
</dbReference>
<reference evidence="2 3" key="1">
    <citation type="submission" date="2018-05" db="EMBL/GenBank/DDBJ databases">
        <title>Complete Genome Sequences of Extremely Thermoacidophilic, Metal-Mobilizing Type-Strain Members of the Archaeal Family Sulfolobaceae: Acidianus brierleyi DSM-1651T, Acidianus sulfidivorans DSM-18786T, Metallosphaera hakonensis DSM-7519T, and Metallosphaera prunae DSM-10039T.</title>
        <authorList>
            <person name="Counts J.A."/>
            <person name="Kelly R.M."/>
        </authorList>
    </citation>
    <scope>NUCLEOTIDE SEQUENCE [LARGE SCALE GENOMIC DNA]</scope>
    <source>
        <strain evidence="2 3">JP7</strain>
    </source>
</reference>
<feature type="binding site" evidence="1">
    <location>
        <position position="282"/>
    </location>
    <ligand>
        <name>[4Fe-4S] cluster</name>
        <dbReference type="ChEBI" id="CHEBI:49883"/>
    </ligand>
</feature>
<dbReference type="GO" id="GO:0046872">
    <property type="term" value="F:metal ion binding"/>
    <property type="evidence" value="ECO:0007669"/>
    <property type="project" value="UniProtKB-KW"/>
</dbReference>
<keyword evidence="1" id="KW-0408">Iron</keyword>
<feature type="binding site" evidence="1">
    <location>
        <position position="218"/>
    </location>
    <ligand>
        <name>[4Fe-4S] cluster</name>
        <dbReference type="ChEBI" id="CHEBI:49883"/>
    </ligand>
</feature>
<dbReference type="GeneID" id="36838039"/>
<proteinExistence type="inferred from homology"/>
<comment type="subunit">
    <text evidence="1">Heterodimer of a small subunit (PriS) and a large subunit (PriL).</text>
</comment>
<sequence length="312" mass="36371">MGILTAIDYNKYPFMKNLNDVISKNVTIYDILSENSTPLKDAKERINKILNNDDGDLPEFKSYSYPYLVFYSELLILSILGDRKITNKILRKEARLFTEEIYKEPDEVFIAILNFLKINVEKSEISYHQKSRKISLCYRLHFIDYLKLTANIQDERVSLSKQIMNKGYVYVNKNILKLLIQEQIYEYINNLIKPISLSEIPDSIKDIILLRRKITPPCIDALMRKQNKNLDELKILTVYMLDIGSNEESISILLKNNGIEKPEDIINKLKGDKKTKYIVYSCDIMKKLNLCVSNCGVKNPLELYFGKLDITK</sequence>
<dbReference type="Pfam" id="PF26466">
    <property type="entry name" value="DNA_primase_lrg_N"/>
    <property type="match status" value="1"/>
</dbReference>
<name>A0A2U9INN2_9CREN</name>
<dbReference type="AlphaFoldDB" id="A0A2U9INN2"/>
<keyword evidence="1" id="KW-0639">Primosome</keyword>
<dbReference type="HAMAP" id="MF_00701">
    <property type="entry name" value="DNA_primase_lrg_arc"/>
    <property type="match status" value="1"/>
</dbReference>
<keyword evidence="1" id="KW-0411">Iron-sulfur</keyword>
<dbReference type="GO" id="GO:0003899">
    <property type="term" value="F:DNA-directed RNA polymerase activity"/>
    <property type="evidence" value="ECO:0007669"/>
    <property type="project" value="InterPro"/>
</dbReference>
<keyword evidence="1" id="KW-0479">Metal-binding</keyword>
<keyword evidence="3" id="KW-1185">Reference proteome</keyword>
<feature type="binding site" evidence="1">
    <location>
        <position position="291"/>
    </location>
    <ligand>
        <name>[4Fe-4S] cluster</name>
        <dbReference type="ChEBI" id="CHEBI:49883"/>
    </ligand>
</feature>
<dbReference type="GO" id="GO:0006269">
    <property type="term" value="P:DNA replication, synthesis of primer"/>
    <property type="evidence" value="ECO:0007669"/>
    <property type="project" value="UniProtKB-UniRule"/>
</dbReference>
<dbReference type="EMBL" id="CP029288">
    <property type="protein sequence ID" value="AWR97615.1"/>
    <property type="molecule type" value="Genomic_DNA"/>
</dbReference>